<dbReference type="RefSeq" id="WP_005948853.1">
    <property type="nucleotide sequence ID" value="NZ_CP136423.1"/>
</dbReference>
<dbReference type="PATRIC" id="fig|476272.21.peg.1981"/>
<proteinExistence type="predicted"/>
<dbReference type="HOGENOM" id="CLU_2749711_0_0_9"/>
<accession>C0CM61</accession>
<keyword evidence="2" id="KW-1185">Reference proteome</keyword>
<name>C0CM61_BLAHS</name>
<sequence>MILSNITNKRKHLASPGAFLLEIVKVEKTRENRLKDYRRIKGKKWVDIPTKFEKRVSGSGVQFGGKYVKT</sequence>
<gene>
    <name evidence="1" type="ORF">RUMHYD_01942</name>
</gene>
<dbReference type="AlphaFoldDB" id="C0CM61"/>
<dbReference type="GeneID" id="86822323"/>
<dbReference type="EMBL" id="ACBZ01000101">
    <property type="protein sequence ID" value="EEG49131.1"/>
    <property type="molecule type" value="Genomic_DNA"/>
</dbReference>
<dbReference type="Proteomes" id="UP000003100">
    <property type="component" value="Unassembled WGS sequence"/>
</dbReference>
<protein>
    <submittedName>
        <fullName evidence="1">Uncharacterized protein</fullName>
    </submittedName>
</protein>
<organism evidence="1 2">
    <name type="scientific">Blautia hydrogenotrophica (strain DSM 10507 / JCM 14656 / S5a33)</name>
    <name type="common">Ruminococcus hydrogenotrophicus</name>
    <dbReference type="NCBI Taxonomy" id="476272"/>
    <lineage>
        <taxon>Bacteria</taxon>
        <taxon>Bacillati</taxon>
        <taxon>Bacillota</taxon>
        <taxon>Clostridia</taxon>
        <taxon>Lachnospirales</taxon>
        <taxon>Lachnospiraceae</taxon>
        <taxon>Blautia</taxon>
    </lineage>
</organism>
<comment type="caution">
    <text evidence="1">The sequence shown here is derived from an EMBL/GenBank/DDBJ whole genome shotgun (WGS) entry which is preliminary data.</text>
</comment>
<reference evidence="1 2" key="2">
    <citation type="submission" date="2009-02" db="EMBL/GenBank/DDBJ databases">
        <title>Draft genome sequence of Blautia hydrogenotrophica DSM 10507 (Ruminococcus hydrogenotrophicus DSM 10507).</title>
        <authorList>
            <person name="Sudarsanam P."/>
            <person name="Ley R."/>
            <person name="Guruge J."/>
            <person name="Turnbaugh P.J."/>
            <person name="Mahowald M."/>
            <person name="Liep D."/>
            <person name="Gordon J."/>
        </authorList>
    </citation>
    <scope>NUCLEOTIDE SEQUENCE [LARGE SCALE GENOMIC DNA]</scope>
    <source>
        <strain evidence="2">DSM 10507 / JCM 14656 / S5a33</strain>
    </source>
</reference>
<evidence type="ECO:0000313" key="1">
    <source>
        <dbReference type="EMBL" id="EEG49131.1"/>
    </source>
</evidence>
<reference evidence="1 2" key="1">
    <citation type="submission" date="2009-01" db="EMBL/GenBank/DDBJ databases">
        <authorList>
            <person name="Fulton L."/>
            <person name="Clifton S."/>
            <person name="Fulton B."/>
            <person name="Xu J."/>
            <person name="Minx P."/>
            <person name="Pepin K.H."/>
            <person name="Johnson M."/>
            <person name="Bhonagiri V."/>
            <person name="Nash W.E."/>
            <person name="Mardis E.R."/>
            <person name="Wilson R.K."/>
        </authorList>
    </citation>
    <scope>NUCLEOTIDE SEQUENCE [LARGE SCALE GENOMIC DNA]</scope>
    <source>
        <strain evidence="2">DSM 10507 / JCM 14656 / S5a33</strain>
    </source>
</reference>
<evidence type="ECO:0000313" key="2">
    <source>
        <dbReference type="Proteomes" id="UP000003100"/>
    </source>
</evidence>